<dbReference type="PROSITE" id="PS50089">
    <property type="entry name" value="ZF_RING_2"/>
    <property type="match status" value="1"/>
</dbReference>
<dbReference type="PROSITE" id="PS51873">
    <property type="entry name" value="TRIAD"/>
    <property type="match status" value="1"/>
</dbReference>
<organism evidence="10 11">
    <name type="scientific">Mycena venus</name>
    <dbReference type="NCBI Taxonomy" id="2733690"/>
    <lineage>
        <taxon>Eukaryota</taxon>
        <taxon>Fungi</taxon>
        <taxon>Dikarya</taxon>
        <taxon>Basidiomycota</taxon>
        <taxon>Agaricomycotina</taxon>
        <taxon>Agaricomycetes</taxon>
        <taxon>Agaricomycetidae</taxon>
        <taxon>Agaricales</taxon>
        <taxon>Marasmiineae</taxon>
        <taxon>Mycenaceae</taxon>
        <taxon>Mycena</taxon>
    </lineage>
</organism>
<dbReference type="GO" id="GO:0016567">
    <property type="term" value="P:protein ubiquitination"/>
    <property type="evidence" value="ECO:0007669"/>
    <property type="project" value="InterPro"/>
</dbReference>
<dbReference type="SUPFAM" id="SSF53300">
    <property type="entry name" value="vWA-like"/>
    <property type="match status" value="1"/>
</dbReference>
<dbReference type="CDD" id="cd22584">
    <property type="entry name" value="Rcat_RBR_unk"/>
    <property type="match status" value="1"/>
</dbReference>
<evidence type="ECO:0000256" key="4">
    <source>
        <dbReference type="ARBA" id="ARBA00022771"/>
    </source>
</evidence>
<dbReference type="InterPro" id="IPR013083">
    <property type="entry name" value="Znf_RING/FYVE/PHD"/>
</dbReference>
<dbReference type="EMBL" id="JACAZI010000005">
    <property type="protein sequence ID" value="KAF7359799.1"/>
    <property type="molecule type" value="Genomic_DNA"/>
</dbReference>
<dbReference type="OrthoDB" id="1431934at2759"/>
<reference evidence="10" key="1">
    <citation type="submission" date="2020-05" db="EMBL/GenBank/DDBJ databases">
        <title>Mycena genomes resolve the evolution of fungal bioluminescence.</title>
        <authorList>
            <person name="Tsai I.J."/>
        </authorList>
    </citation>
    <scope>NUCLEOTIDE SEQUENCE</scope>
    <source>
        <strain evidence="10">CCC161011</strain>
    </source>
</reference>
<evidence type="ECO:0000313" key="10">
    <source>
        <dbReference type="EMBL" id="KAF7359799.1"/>
    </source>
</evidence>
<dbReference type="InterPro" id="IPR001841">
    <property type="entry name" value="Znf_RING"/>
</dbReference>
<feature type="domain" description="RING-type" evidence="8">
    <location>
        <begin position="791"/>
        <end position="845"/>
    </location>
</feature>
<evidence type="ECO:0000256" key="1">
    <source>
        <dbReference type="ARBA" id="ARBA00022679"/>
    </source>
</evidence>
<dbReference type="InterPro" id="IPR031127">
    <property type="entry name" value="E3_UB_ligase_RBR"/>
</dbReference>
<dbReference type="Gene3D" id="3.40.50.410">
    <property type="entry name" value="von Willebrand factor, type A domain"/>
    <property type="match status" value="1"/>
</dbReference>
<keyword evidence="4 7" id="KW-0863">Zinc-finger</keyword>
<keyword evidence="6" id="KW-0862">Zinc</keyword>
<keyword evidence="2" id="KW-0479">Metal-binding</keyword>
<evidence type="ECO:0000256" key="2">
    <source>
        <dbReference type="ARBA" id="ARBA00022723"/>
    </source>
</evidence>
<gene>
    <name evidence="10" type="ORF">MVEN_00705100</name>
</gene>
<comment type="caution">
    <text evidence="10">The sequence shown here is derived from an EMBL/GenBank/DDBJ whole genome shotgun (WGS) entry which is preliminary data.</text>
</comment>
<dbReference type="InterPro" id="IPR036465">
    <property type="entry name" value="vWFA_dom_sf"/>
</dbReference>
<protein>
    <submittedName>
        <fullName evidence="10">RING-type domain-containing protein</fullName>
    </submittedName>
</protein>
<dbReference type="SUPFAM" id="SSF57850">
    <property type="entry name" value="RING/U-box"/>
    <property type="match status" value="2"/>
</dbReference>
<sequence length="1003" mass="110850">MAPNLGFDTYDLLLVTDATASMGGYLDALRSSIPEILALAKLSGAFSRLGVLAYKDYTDAAEEIAAWSGWNSETLPQFVQNLEPSGGGDFPEAAKTALIRGLQAVNKQSRTLVLWYADAPPHHISVQSYENDVTEAKAFPPGAVDWVKLCHTARRRNCTVFSFTPNSMDVAHSAFYVLLSELTGGISISSKAGSKSSTLISRLTLGVILQWMGQGTSDMDHVISESAAVLLHYDQSPLTARPKPTDEAHGCAGYLPPSHRSGSTGVPLRQILSTPLDASKIPAVSFVAHSFDLAKRFDDASETEYRNLVYDSLINIIRSNVACLTYNPIFGQLWRAVCKDPSGRKTELIDLFSEFVGKVTEAEKKAALRRWLEESFDKTEEIEAIVMRHSADGSGPMVYLDLDADVQLTRTDLLEVSRSCYAGVVKKIATVFTHLKLIEPDVTLAPMQRSIPLALPPQDFFRILPHLIVPGTLYPVRAATLTAVISLITGVPFLKDSATALLKTAKGKWLDMQIPENISFDCARFLLSAPKGVVLTTREKQVYEAMRRYQLIELNLDAPIVVNVPWTPRKTRGPGDVKVQCKRCLVRRSITIMSHQVPDVCGLCLTGGLSPSKVATQYPEIDGEDSCWVECSKKSCRAQYVLEDVVGLKINPRCYYCRCGIPCPWLECSICLNRIIVPPRFRTAKEQKCYICPACSNAHWANKSIVVDKTTARILIAQNGVGWMGFAHKDIFEGKSAFKLMQAFGDSVFAKATSNADATLVLNNKRVHDPISIINQIENRVGRGEVVLSTCALCFEDMPSTKLFTACGRTGCSQLVDEGCLREWYGQNAPGKLLSMMQFACPFCRRKPIIKTLTRYNRETVALGGLQDAMDDRRFFYAWCMECGFAKQACERTSCTEAGVPPITEFRCKDCNTPTLVAEPVNEFALENIRWKRKKEAVWKDVSGLRIVLCPNPICQARINKTDGCNHMICICGTHFCYACGEEVPMGGMGMHFFLYHGSAYGD</sequence>
<evidence type="ECO:0000256" key="7">
    <source>
        <dbReference type="PROSITE-ProRule" id="PRU00175"/>
    </source>
</evidence>
<evidence type="ECO:0000259" key="9">
    <source>
        <dbReference type="PROSITE" id="PS51873"/>
    </source>
</evidence>
<dbReference type="AlphaFoldDB" id="A0A8H7D2L5"/>
<keyword evidence="11" id="KW-1185">Reference proteome</keyword>
<evidence type="ECO:0000256" key="3">
    <source>
        <dbReference type="ARBA" id="ARBA00022737"/>
    </source>
</evidence>
<name>A0A8H7D2L5_9AGAR</name>
<dbReference type="InterPro" id="IPR044066">
    <property type="entry name" value="TRIAD_supradom"/>
</dbReference>
<evidence type="ECO:0000259" key="8">
    <source>
        <dbReference type="PROSITE" id="PS50089"/>
    </source>
</evidence>
<keyword evidence="1" id="KW-0808">Transferase</keyword>
<dbReference type="GO" id="GO:0008270">
    <property type="term" value="F:zinc ion binding"/>
    <property type="evidence" value="ECO:0007669"/>
    <property type="project" value="UniProtKB-KW"/>
</dbReference>
<proteinExistence type="predicted"/>
<feature type="domain" description="RING-type" evidence="9">
    <location>
        <begin position="787"/>
        <end position="1003"/>
    </location>
</feature>
<keyword evidence="3" id="KW-0677">Repeat</keyword>
<keyword evidence="5" id="KW-0833">Ubl conjugation pathway</keyword>
<dbReference type="Proteomes" id="UP000620124">
    <property type="component" value="Unassembled WGS sequence"/>
</dbReference>
<dbReference type="PANTHER" id="PTHR11685">
    <property type="entry name" value="RBR FAMILY RING FINGER AND IBR DOMAIN-CONTAINING"/>
    <property type="match status" value="1"/>
</dbReference>
<evidence type="ECO:0000313" key="11">
    <source>
        <dbReference type="Proteomes" id="UP000620124"/>
    </source>
</evidence>
<accession>A0A8H7D2L5</accession>
<dbReference type="Pfam" id="PF26200">
    <property type="entry name" value="Rcat_RNF216"/>
    <property type="match status" value="1"/>
</dbReference>
<dbReference type="Gene3D" id="1.20.120.1750">
    <property type="match status" value="1"/>
</dbReference>
<evidence type="ECO:0000256" key="6">
    <source>
        <dbReference type="ARBA" id="ARBA00022833"/>
    </source>
</evidence>
<evidence type="ECO:0000256" key="5">
    <source>
        <dbReference type="ARBA" id="ARBA00022786"/>
    </source>
</evidence>
<dbReference type="GO" id="GO:0004842">
    <property type="term" value="F:ubiquitin-protein transferase activity"/>
    <property type="evidence" value="ECO:0007669"/>
    <property type="project" value="InterPro"/>
</dbReference>
<dbReference type="Gene3D" id="3.30.40.10">
    <property type="entry name" value="Zinc/RING finger domain, C3HC4 (zinc finger)"/>
    <property type="match status" value="1"/>
</dbReference>